<dbReference type="PROSITE" id="PS50893">
    <property type="entry name" value="ABC_TRANSPORTER_2"/>
    <property type="match status" value="1"/>
</dbReference>
<dbReference type="PANTHER" id="PTHR43394:SF1">
    <property type="entry name" value="ATP-BINDING CASSETTE SUB-FAMILY B MEMBER 10, MITOCHONDRIAL"/>
    <property type="match status" value="1"/>
</dbReference>
<sequence length="590" mass="65644">MKKQSNLSRLLYIAGNHKYLIYASWILSAISAFIALVPFYYIWKIIQEVLAAEPDFTNAQNLTQNGWMAVMFAVIAVLIYIGGLMCSHKGAFRIATNLRLQMMNHIVKLPLGFSDQFGSGRLRKIVNESSAATETYLAHQLPDRANAIATPCGLLVMLLIFDWRLGLLSLVPVILGFLIMMAMTGKRMQEKMKEYQNALDDMSNEAVEYVRGIPVVKTFGQTIFSFKKFKDSIDRYKVWVIAYTKELRAPMMFYTTAINGVFAALIAGVLIFTQNSITNDFLLDIIFYIIITPVISVTLTRIMFQSENAMIVDDALQRIDSVLNLKPLAESNHPEHPRDASVRLNQVHFSYDGENEAIAGISLTIPSGQKVAFVGPSGGGKTTLANLICRFFDPQSGSVEIGGVNVKNISKEELMNTVSFVFQNSRLIKASILENVRMAKPDATRKEIMAALHQAQCDDILEKLPQGADTVIGTKGVYLSGGEQQRIAIARVMLKNSPVIILDEATAFADPDNETRVQTAFSKLSEGKTVIMIAHRLSTVTDADQIYVIENGRVAESGKSQELLKQGGIFSRMYQDYQTSVQWKVAKEVQ</sequence>
<dbReference type="Gene3D" id="3.40.50.300">
    <property type="entry name" value="P-loop containing nucleotide triphosphate hydrolases"/>
    <property type="match status" value="1"/>
</dbReference>
<evidence type="ECO:0000256" key="2">
    <source>
        <dbReference type="ARBA" id="ARBA00022448"/>
    </source>
</evidence>
<feature type="transmembrane region" description="Helical" evidence="9">
    <location>
        <begin position="251"/>
        <end position="273"/>
    </location>
</feature>
<keyword evidence="8 9" id="KW-0472">Membrane</keyword>
<feature type="transmembrane region" description="Helical" evidence="9">
    <location>
        <begin position="167"/>
        <end position="185"/>
    </location>
</feature>
<dbReference type="InterPro" id="IPR039421">
    <property type="entry name" value="Type_1_exporter"/>
</dbReference>
<dbReference type="AlphaFoldDB" id="A0A7W8D0P7"/>
<comment type="caution">
    <text evidence="12">The sequence shown here is derived from an EMBL/GenBank/DDBJ whole genome shotgun (WGS) entry which is preliminary data.</text>
</comment>
<dbReference type="GO" id="GO:0005886">
    <property type="term" value="C:plasma membrane"/>
    <property type="evidence" value="ECO:0007669"/>
    <property type="project" value="UniProtKB-SubCell"/>
</dbReference>
<keyword evidence="7 9" id="KW-1133">Transmembrane helix</keyword>
<feature type="domain" description="ABC transmembrane type-1" evidence="11">
    <location>
        <begin position="26"/>
        <end position="278"/>
    </location>
</feature>
<dbReference type="InterPro" id="IPR003439">
    <property type="entry name" value="ABC_transporter-like_ATP-bd"/>
</dbReference>
<evidence type="ECO:0000256" key="5">
    <source>
        <dbReference type="ARBA" id="ARBA00022741"/>
    </source>
</evidence>
<feature type="transmembrane region" description="Helical" evidence="9">
    <location>
        <begin position="66"/>
        <end position="86"/>
    </location>
</feature>
<dbReference type="Gene3D" id="1.20.1560.10">
    <property type="entry name" value="ABC transporter type 1, transmembrane domain"/>
    <property type="match status" value="1"/>
</dbReference>
<feature type="transmembrane region" description="Helical" evidence="9">
    <location>
        <begin position="285"/>
        <end position="304"/>
    </location>
</feature>
<evidence type="ECO:0000259" key="11">
    <source>
        <dbReference type="PROSITE" id="PS50929"/>
    </source>
</evidence>
<dbReference type="CDD" id="cd07346">
    <property type="entry name" value="ABC_6TM_exporters"/>
    <property type="match status" value="1"/>
</dbReference>
<keyword evidence="4 9" id="KW-0812">Transmembrane</keyword>
<evidence type="ECO:0000313" key="12">
    <source>
        <dbReference type="EMBL" id="MBB5184816.1"/>
    </source>
</evidence>
<dbReference type="PANTHER" id="PTHR43394">
    <property type="entry name" value="ATP-DEPENDENT PERMEASE MDL1, MITOCHONDRIAL"/>
    <property type="match status" value="1"/>
</dbReference>
<dbReference type="SUPFAM" id="SSF52540">
    <property type="entry name" value="P-loop containing nucleoside triphosphate hydrolases"/>
    <property type="match status" value="1"/>
</dbReference>
<keyword evidence="6 12" id="KW-0067">ATP-binding</keyword>
<evidence type="ECO:0000256" key="9">
    <source>
        <dbReference type="SAM" id="Phobius"/>
    </source>
</evidence>
<evidence type="ECO:0000256" key="6">
    <source>
        <dbReference type="ARBA" id="ARBA00022840"/>
    </source>
</evidence>
<dbReference type="InterPro" id="IPR027417">
    <property type="entry name" value="P-loop_NTPase"/>
</dbReference>
<evidence type="ECO:0000256" key="3">
    <source>
        <dbReference type="ARBA" id="ARBA00022475"/>
    </source>
</evidence>
<dbReference type="GO" id="GO:0005524">
    <property type="term" value="F:ATP binding"/>
    <property type="evidence" value="ECO:0007669"/>
    <property type="project" value="UniProtKB-KW"/>
</dbReference>
<dbReference type="SMART" id="SM00382">
    <property type="entry name" value="AAA"/>
    <property type="match status" value="1"/>
</dbReference>
<protein>
    <submittedName>
        <fullName evidence="12">ATP-binding cassette subfamily B protein</fullName>
    </submittedName>
</protein>
<evidence type="ECO:0000313" key="13">
    <source>
        <dbReference type="Proteomes" id="UP000521313"/>
    </source>
</evidence>
<feature type="transmembrane region" description="Helical" evidence="9">
    <location>
        <begin position="20"/>
        <end position="46"/>
    </location>
</feature>
<evidence type="ECO:0000259" key="10">
    <source>
        <dbReference type="PROSITE" id="PS50893"/>
    </source>
</evidence>
<evidence type="ECO:0000256" key="7">
    <source>
        <dbReference type="ARBA" id="ARBA00022989"/>
    </source>
</evidence>
<name>A0A7W8D0P7_9FIRM</name>
<dbReference type="Pfam" id="PF00664">
    <property type="entry name" value="ABC_membrane"/>
    <property type="match status" value="1"/>
</dbReference>
<dbReference type="SUPFAM" id="SSF90123">
    <property type="entry name" value="ABC transporter transmembrane region"/>
    <property type="match status" value="1"/>
</dbReference>
<dbReference type="FunFam" id="3.40.50.300:FF:000221">
    <property type="entry name" value="Multidrug ABC transporter ATP-binding protein"/>
    <property type="match status" value="1"/>
</dbReference>
<reference evidence="12 13" key="1">
    <citation type="submission" date="2020-08" db="EMBL/GenBank/DDBJ databases">
        <title>Genomic Encyclopedia of Type Strains, Phase IV (KMG-IV): sequencing the most valuable type-strain genomes for metagenomic binning, comparative biology and taxonomic classification.</title>
        <authorList>
            <person name="Goeker M."/>
        </authorList>
    </citation>
    <scope>NUCLEOTIDE SEQUENCE [LARGE SCALE GENOMIC DNA]</scope>
    <source>
        <strain evidence="12 13">DSM 26963</strain>
    </source>
</reference>
<evidence type="ECO:0000256" key="8">
    <source>
        <dbReference type="ARBA" id="ARBA00023136"/>
    </source>
</evidence>
<dbReference type="EMBL" id="JACHHD010000007">
    <property type="protein sequence ID" value="MBB5184816.1"/>
    <property type="molecule type" value="Genomic_DNA"/>
</dbReference>
<dbReference type="InterPro" id="IPR036640">
    <property type="entry name" value="ABC1_TM_sf"/>
</dbReference>
<dbReference type="RefSeq" id="WP_183375144.1">
    <property type="nucleotide sequence ID" value="NZ_JACHHD010000007.1"/>
</dbReference>
<dbReference type="PROSITE" id="PS50929">
    <property type="entry name" value="ABC_TM1F"/>
    <property type="match status" value="1"/>
</dbReference>
<dbReference type="InterPro" id="IPR017871">
    <property type="entry name" value="ABC_transporter-like_CS"/>
</dbReference>
<evidence type="ECO:0000256" key="4">
    <source>
        <dbReference type="ARBA" id="ARBA00022692"/>
    </source>
</evidence>
<accession>A0A7W8D0P7</accession>
<gene>
    <name evidence="12" type="ORF">HNQ43_000862</name>
</gene>
<dbReference type="GO" id="GO:0016887">
    <property type="term" value="F:ATP hydrolysis activity"/>
    <property type="evidence" value="ECO:0007669"/>
    <property type="project" value="InterPro"/>
</dbReference>
<keyword evidence="5" id="KW-0547">Nucleotide-binding</keyword>
<dbReference type="InterPro" id="IPR003593">
    <property type="entry name" value="AAA+_ATPase"/>
</dbReference>
<dbReference type="GO" id="GO:0015421">
    <property type="term" value="F:ABC-type oligopeptide transporter activity"/>
    <property type="evidence" value="ECO:0007669"/>
    <property type="project" value="TreeGrafter"/>
</dbReference>
<keyword evidence="2" id="KW-0813">Transport</keyword>
<keyword evidence="3" id="KW-1003">Cell membrane</keyword>
<comment type="subcellular location">
    <subcellularLocation>
        <location evidence="1">Cell membrane</location>
        <topology evidence="1">Multi-pass membrane protein</topology>
    </subcellularLocation>
</comment>
<dbReference type="Proteomes" id="UP000521313">
    <property type="component" value="Unassembled WGS sequence"/>
</dbReference>
<organism evidence="12 13">
    <name type="scientific">Faecalicoccus acidiformans</name>
    <dbReference type="NCBI Taxonomy" id="915173"/>
    <lineage>
        <taxon>Bacteria</taxon>
        <taxon>Bacillati</taxon>
        <taxon>Bacillota</taxon>
        <taxon>Erysipelotrichia</taxon>
        <taxon>Erysipelotrichales</taxon>
        <taxon>Erysipelotrichaceae</taxon>
        <taxon>Faecalicoccus</taxon>
    </lineage>
</organism>
<evidence type="ECO:0000256" key="1">
    <source>
        <dbReference type="ARBA" id="ARBA00004651"/>
    </source>
</evidence>
<dbReference type="InterPro" id="IPR011527">
    <property type="entry name" value="ABC1_TM_dom"/>
</dbReference>
<dbReference type="Pfam" id="PF00005">
    <property type="entry name" value="ABC_tran"/>
    <property type="match status" value="1"/>
</dbReference>
<feature type="domain" description="ABC transporter" evidence="10">
    <location>
        <begin position="342"/>
        <end position="576"/>
    </location>
</feature>
<dbReference type="PROSITE" id="PS00211">
    <property type="entry name" value="ABC_TRANSPORTER_1"/>
    <property type="match status" value="1"/>
</dbReference>
<proteinExistence type="predicted"/>